<dbReference type="SMART" id="SM00256">
    <property type="entry name" value="FBOX"/>
    <property type="match status" value="1"/>
</dbReference>
<dbReference type="AlphaFoldDB" id="A0A1B6GIL9"/>
<dbReference type="EMBL" id="GECZ01007502">
    <property type="protein sequence ID" value="JAS62267.1"/>
    <property type="molecule type" value="Transcribed_RNA"/>
</dbReference>
<evidence type="ECO:0000313" key="2">
    <source>
        <dbReference type="EMBL" id="JAS62267.1"/>
    </source>
</evidence>
<dbReference type="Gene3D" id="1.20.1280.50">
    <property type="match status" value="1"/>
</dbReference>
<evidence type="ECO:0000259" key="1">
    <source>
        <dbReference type="PROSITE" id="PS50181"/>
    </source>
</evidence>
<accession>A0A1B6GIL9</accession>
<proteinExistence type="predicted"/>
<organism evidence="2">
    <name type="scientific">Cuerna arida</name>
    <dbReference type="NCBI Taxonomy" id="1464854"/>
    <lineage>
        <taxon>Eukaryota</taxon>
        <taxon>Metazoa</taxon>
        <taxon>Ecdysozoa</taxon>
        <taxon>Arthropoda</taxon>
        <taxon>Hexapoda</taxon>
        <taxon>Insecta</taxon>
        <taxon>Pterygota</taxon>
        <taxon>Neoptera</taxon>
        <taxon>Paraneoptera</taxon>
        <taxon>Hemiptera</taxon>
        <taxon>Auchenorrhyncha</taxon>
        <taxon>Membracoidea</taxon>
        <taxon>Cicadellidae</taxon>
        <taxon>Cicadellinae</taxon>
        <taxon>Proconiini</taxon>
        <taxon>Cuerna</taxon>
    </lineage>
</organism>
<reference evidence="2" key="1">
    <citation type="submission" date="2015-11" db="EMBL/GenBank/DDBJ databases">
        <title>De novo transcriptome assembly of four potential Pierce s Disease insect vectors from Arizona vineyards.</title>
        <authorList>
            <person name="Tassone E.E."/>
        </authorList>
    </citation>
    <scope>NUCLEOTIDE SEQUENCE</scope>
</reference>
<dbReference type="SUPFAM" id="SSF50998">
    <property type="entry name" value="Quinoprotein alcohol dehydrogenase-like"/>
    <property type="match status" value="1"/>
</dbReference>
<dbReference type="InterPro" id="IPR011047">
    <property type="entry name" value="Quinoprotein_ADH-like_sf"/>
</dbReference>
<dbReference type="InterPro" id="IPR001810">
    <property type="entry name" value="F-box_dom"/>
</dbReference>
<feature type="non-terminal residue" evidence="2">
    <location>
        <position position="411"/>
    </location>
</feature>
<dbReference type="InterPro" id="IPR036047">
    <property type="entry name" value="F-box-like_dom_sf"/>
</dbReference>
<dbReference type="SUPFAM" id="SSF81383">
    <property type="entry name" value="F-box domain"/>
    <property type="match status" value="1"/>
</dbReference>
<gene>
    <name evidence="2" type="ORF">g.23814</name>
</gene>
<sequence>MENLPVEMVENIAQYLTTRELAACCATSRVWRNIFGEDSIWKHRCNTHIAKYLATTKSRVNPQFVTPECTNVDNSLNPLGEWRLAYLREQLLWSHWKNRELMTETLTFIDPSELEKIRNGEHALCHFVTDNYLITSNEKRVMLWDVRSSPVYVSDPFKLLSSDGVDFCSALSNNKVLIVQKTLVQIYYCGSSMNSNWSLEQSFFFDRAEPIPLSKTEEIRNFPLTFGSLVVGNYFVGILSSGEMHIWSLASGTKIKKVQYPYNTNDEVVKVGSSMTTPTDMVVVIRRNAMYHFFVFCFDSLDFNPFTTSHDNQRYPSCAIQNGLLAISLNDHFKVFDYRTSQLVLVVPAEYSVGVLTVDDYFLLITKNTVHVFHTITATLESVLLGLVDQFEDISRLTDVICGKFLIMNHY</sequence>
<name>A0A1B6GIL9_9HEMI</name>
<feature type="domain" description="F-box" evidence="1">
    <location>
        <begin position="1"/>
        <end position="44"/>
    </location>
</feature>
<dbReference type="Pfam" id="PF12937">
    <property type="entry name" value="F-box-like"/>
    <property type="match status" value="1"/>
</dbReference>
<protein>
    <recommendedName>
        <fullName evidence="1">F-box domain-containing protein</fullName>
    </recommendedName>
</protein>
<dbReference type="PROSITE" id="PS50181">
    <property type="entry name" value="FBOX"/>
    <property type="match status" value="1"/>
</dbReference>